<name>A0A178IEZ2_9BACT</name>
<proteinExistence type="predicted"/>
<dbReference type="OrthoDB" id="3215291at2"/>
<sequence length="114" mass="12595">MTPPSTPQFSKSKLQAMVAEATADCYNESEKTTGFYTMIDEHLDLPCEVVIGGAPMTLERIKVTEDDTIEAVCASGRHRQNTSVLELKFVAPLPAGYEWVEAYRLWKNTPAGQA</sequence>
<dbReference type="AlphaFoldDB" id="A0A178IEZ2"/>
<comment type="caution">
    <text evidence="1">The sequence shown here is derived from an EMBL/GenBank/DDBJ whole genome shotgun (WGS) entry which is preliminary data.</text>
</comment>
<protein>
    <submittedName>
        <fullName evidence="1">Uncharacterized protein</fullName>
    </submittedName>
</protein>
<evidence type="ECO:0000313" key="2">
    <source>
        <dbReference type="Proteomes" id="UP000078486"/>
    </source>
</evidence>
<dbReference type="Proteomes" id="UP000078486">
    <property type="component" value="Unassembled WGS sequence"/>
</dbReference>
<organism evidence="1 2">
    <name type="scientific">Termitidicoccus mucosus</name>
    <dbReference type="NCBI Taxonomy" id="1184151"/>
    <lineage>
        <taxon>Bacteria</taxon>
        <taxon>Pseudomonadati</taxon>
        <taxon>Verrucomicrobiota</taxon>
        <taxon>Opitutia</taxon>
        <taxon>Opitutales</taxon>
        <taxon>Opitutaceae</taxon>
        <taxon>Termitidicoccus</taxon>
    </lineage>
</organism>
<keyword evidence="2" id="KW-1185">Reference proteome</keyword>
<accession>A0A178IEZ2</accession>
<dbReference type="EMBL" id="LRRQ01000127">
    <property type="protein sequence ID" value="OAM88572.1"/>
    <property type="molecule type" value="Genomic_DNA"/>
</dbReference>
<evidence type="ECO:0000313" key="1">
    <source>
        <dbReference type="EMBL" id="OAM88572.1"/>
    </source>
</evidence>
<dbReference type="RefSeq" id="WP_068771410.1">
    <property type="nucleotide sequence ID" value="NZ_CP109796.1"/>
</dbReference>
<dbReference type="STRING" id="1184151.AW736_16595"/>
<reference evidence="1 2" key="1">
    <citation type="submission" date="2016-01" db="EMBL/GenBank/DDBJ databases">
        <title>High potential of lignocellulose degradation of a new Verrucomicrobia species.</title>
        <authorList>
            <person name="Wang Y."/>
            <person name="Shi Y."/>
            <person name="Qiu Z."/>
            <person name="Liu S."/>
            <person name="Yang H."/>
        </authorList>
    </citation>
    <scope>NUCLEOTIDE SEQUENCE [LARGE SCALE GENOMIC DNA]</scope>
    <source>
        <strain evidence="1 2">TSB47</strain>
    </source>
</reference>
<gene>
    <name evidence="1" type="ORF">AW736_16595</name>
</gene>